<dbReference type="EMBL" id="FO082269">
    <property type="protein sequence ID" value="CCO18230.1"/>
    <property type="molecule type" value="Genomic_DNA"/>
</dbReference>
<dbReference type="AlphaFoldDB" id="K8F0B9"/>
<dbReference type="RefSeq" id="XP_007510697.1">
    <property type="nucleotide sequence ID" value="XM_007510635.1"/>
</dbReference>
<sequence length="367" mass="40324">MEAAEKRGKVRVLVCGNAGSGKTTLLRHVRDEVDVSTTIQTTVQTTTSTTSKTTSKSTSENKKNETKMLNLLVENVERTIGCSADVKLIFHEHARTEHFVELWDVGGHDQFKDDRAAFFRDINAVILVHDASQKNSALTLERWAREIAQQGTFVAPDTHTPNPWVTSTRDPHVIYGFGGLPVPCLVISNKSDKAYVLGKGDVAGLKAKTAFGGFLKKIGLKLQPILPTTTSNSNISGSSNNAMGLIDEDYNDLVSSQGGSPTLGFRNSHHHRQGSSGNNMDYFLDPRVPRGALDKRPIPRGLRCSALHGRVDHSSFDAFFKEIIDRRYYSNLSVNLSSVPSTQNQAPDSSNLIRRSHDSFAFSNDLV</sequence>
<evidence type="ECO:0000256" key="1">
    <source>
        <dbReference type="ARBA" id="ARBA00022741"/>
    </source>
</evidence>
<protein>
    <submittedName>
        <fullName evidence="4">Uncharacterized protein</fullName>
    </submittedName>
</protein>
<keyword evidence="5" id="KW-1185">Reference proteome</keyword>
<evidence type="ECO:0000256" key="2">
    <source>
        <dbReference type="ARBA" id="ARBA00023134"/>
    </source>
</evidence>
<dbReference type="GO" id="GO:0005525">
    <property type="term" value="F:GTP binding"/>
    <property type="evidence" value="ECO:0007669"/>
    <property type="project" value="UniProtKB-KW"/>
</dbReference>
<name>K8F0B9_9CHLO</name>
<dbReference type="SUPFAM" id="SSF52540">
    <property type="entry name" value="P-loop containing nucleoside triphosphate hydrolases"/>
    <property type="match status" value="1"/>
</dbReference>
<dbReference type="Pfam" id="PF08477">
    <property type="entry name" value="Roc"/>
    <property type="match status" value="1"/>
</dbReference>
<evidence type="ECO:0000313" key="4">
    <source>
        <dbReference type="EMBL" id="CCO18230.1"/>
    </source>
</evidence>
<keyword evidence="2" id="KW-0342">GTP-binding</keyword>
<dbReference type="KEGG" id="bpg:Bathy10g03360"/>
<proteinExistence type="predicted"/>
<feature type="compositionally biased region" description="Low complexity" evidence="3">
    <location>
        <begin position="43"/>
        <end position="58"/>
    </location>
</feature>
<dbReference type="STRING" id="41875.K8F0B9"/>
<organism evidence="4 5">
    <name type="scientific">Bathycoccus prasinos</name>
    <dbReference type="NCBI Taxonomy" id="41875"/>
    <lineage>
        <taxon>Eukaryota</taxon>
        <taxon>Viridiplantae</taxon>
        <taxon>Chlorophyta</taxon>
        <taxon>Mamiellophyceae</taxon>
        <taxon>Mamiellales</taxon>
        <taxon>Bathycoccaceae</taxon>
        <taxon>Bathycoccus</taxon>
    </lineage>
</organism>
<dbReference type="GeneID" id="19013411"/>
<keyword evidence="1" id="KW-0547">Nucleotide-binding</keyword>
<reference evidence="4 5" key="1">
    <citation type="submission" date="2011-10" db="EMBL/GenBank/DDBJ databases">
        <authorList>
            <person name="Genoscope - CEA"/>
        </authorList>
    </citation>
    <scope>NUCLEOTIDE SEQUENCE [LARGE SCALE GENOMIC DNA]</scope>
    <source>
        <strain evidence="4 5">RCC 1105</strain>
    </source>
</reference>
<accession>K8F0B9</accession>
<dbReference type="Proteomes" id="UP000198341">
    <property type="component" value="Chromosome 10"/>
</dbReference>
<dbReference type="InterPro" id="IPR027417">
    <property type="entry name" value="P-loop_NTPase"/>
</dbReference>
<evidence type="ECO:0000256" key="3">
    <source>
        <dbReference type="SAM" id="MobiDB-lite"/>
    </source>
</evidence>
<dbReference type="OrthoDB" id="5914890at2759"/>
<gene>
    <name evidence="4" type="ordered locus">Bathy10g03360</name>
</gene>
<dbReference type="eggNOG" id="ENOG502QT3S">
    <property type="taxonomic scope" value="Eukaryota"/>
</dbReference>
<evidence type="ECO:0000313" key="5">
    <source>
        <dbReference type="Proteomes" id="UP000198341"/>
    </source>
</evidence>
<feature type="region of interest" description="Disordered" evidence="3">
    <location>
        <begin position="43"/>
        <end position="63"/>
    </location>
</feature>
<dbReference type="Gene3D" id="3.40.50.300">
    <property type="entry name" value="P-loop containing nucleotide triphosphate hydrolases"/>
    <property type="match status" value="1"/>
</dbReference>
<dbReference type="PANTHER" id="PTHR24073">
    <property type="entry name" value="DRAB5-RELATED"/>
    <property type="match status" value="1"/>
</dbReference>